<dbReference type="Proteomes" id="UP000216024">
    <property type="component" value="Unassembled WGS sequence"/>
</dbReference>
<gene>
    <name evidence="1" type="ORF">CCE28_10530</name>
</gene>
<accession>A0A267MIQ2</accession>
<proteinExistence type="predicted"/>
<dbReference type="AlphaFoldDB" id="A0A267MIQ2"/>
<evidence type="ECO:0000313" key="1">
    <source>
        <dbReference type="EMBL" id="PAB59292.1"/>
    </source>
</evidence>
<dbReference type="OrthoDB" id="2631336at2"/>
<evidence type="ECO:0000313" key="2">
    <source>
        <dbReference type="Proteomes" id="UP000216024"/>
    </source>
</evidence>
<dbReference type="RefSeq" id="WP_095133672.1">
    <property type="nucleotide sequence ID" value="NZ_NIBG01000008.1"/>
</dbReference>
<sequence>MANTFDNKLPRTTTYWKEGEIFFIKHDSFRVSLEEGQAIAELLRFAMEDRSTKALLINNRQAKGAWSKEINELWEGGSENTANLPVKKMATLTNSVITTMQINRISKSNGIEKWSKAFNSEFNDEVKAFLLR</sequence>
<protein>
    <submittedName>
        <fullName evidence="1">Uncharacterized protein</fullName>
    </submittedName>
</protein>
<keyword evidence="2" id="KW-1185">Reference proteome</keyword>
<reference evidence="1 2" key="1">
    <citation type="submission" date="2017-06" db="EMBL/GenBank/DDBJ databases">
        <title>Draft genome sequence of anaerobic fermentative bacterium Anaeromicrobium sediminis DY2726D isolated from West Pacific Ocean sediments.</title>
        <authorList>
            <person name="Zeng X."/>
        </authorList>
    </citation>
    <scope>NUCLEOTIDE SEQUENCE [LARGE SCALE GENOMIC DNA]</scope>
    <source>
        <strain evidence="1 2">DY2726D</strain>
    </source>
</reference>
<comment type="caution">
    <text evidence="1">The sequence shown here is derived from an EMBL/GenBank/DDBJ whole genome shotgun (WGS) entry which is preliminary data.</text>
</comment>
<organism evidence="1 2">
    <name type="scientific">Anaeromicrobium sediminis</name>
    <dbReference type="NCBI Taxonomy" id="1478221"/>
    <lineage>
        <taxon>Bacteria</taxon>
        <taxon>Bacillati</taxon>
        <taxon>Bacillota</taxon>
        <taxon>Clostridia</taxon>
        <taxon>Peptostreptococcales</taxon>
        <taxon>Thermotaleaceae</taxon>
        <taxon>Anaeromicrobium</taxon>
    </lineage>
</organism>
<name>A0A267MIQ2_9FIRM</name>
<dbReference type="EMBL" id="NIBG01000008">
    <property type="protein sequence ID" value="PAB59292.1"/>
    <property type="molecule type" value="Genomic_DNA"/>
</dbReference>